<dbReference type="Proteomes" id="UP000256405">
    <property type="component" value="Unassembled WGS sequence"/>
</dbReference>
<dbReference type="PANTHER" id="PTHR42834:SF1">
    <property type="entry name" value="ENDONUCLEASE_EXONUCLEASE_PHOSPHATASE FAMILY PROTEIN (AFU_ORTHOLOGUE AFUA_3G09210)"/>
    <property type="match status" value="1"/>
</dbReference>
<dbReference type="InterPro" id="IPR026444">
    <property type="entry name" value="Secre_tail"/>
</dbReference>
<feature type="domain" description="LTD" evidence="2">
    <location>
        <begin position="13"/>
        <end position="122"/>
    </location>
</feature>
<accession>A0A3E0E7Y5</accession>
<keyword evidence="4" id="KW-1185">Reference proteome</keyword>
<dbReference type="InterPro" id="IPR001322">
    <property type="entry name" value="Lamin_tail_dom"/>
</dbReference>
<dbReference type="InterPro" id="IPR043744">
    <property type="entry name" value="DUF5689"/>
</dbReference>
<evidence type="ECO:0000259" key="2">
    <source>
        <dbReference type="PROSITE" id="PS51841"/>
    </source>
</evidence>
<protein>
    <submittedName>
        <fullName evidence="3">Putative secreted protein (Por secretion system target)</fullName>
    </submittedName>
</protein>
<dbReference type="GO" id="GO:0003824">
    <property type="term" value="F:catalytic activity"/>
    <property type="evidence" value="ECO:0007669"/>
    <property type="project" value="InterPro"/>
</dbReference>
<evidence type="ECO:0000256" key="1">
    <source>
        <dbReference type="SAM" id="SignalP"/>
    </source>
</evidence>
<dbReference type="OrthoDB" id="5500612at2"/>
<dbReference type="Pfam" id="PF03372">
    <property type="entry name" value="Exo_endo_phos"/>
    <property type="match status" value="1"/>
</dbReference>
<gene>
    <name evidence="3" type="ORF">C8N25_101168</name>
</gene>
<dbReference type="InterPro" id="IPR005135">
    <property type="entry name" value="Endo/exonuclease/phosphatase"/>
</dbReference>
<feature type="chain" id="PRO_5017590382" evidence="1">
    <location>
        <begin position="24"/>
        <end position="1080"/>
    </location>
</feature>
<dbReference type="EMBL" id="QUNF01000001">
    <property type="protein sequence ID" value="REG94341.1"/>
    <property type="molecule type" value="Genomic_DNA"/>
</dbReference>
<keyword evidence="1" id="KW-0732">Signal</keyword>
<feature type="signal peptide" evidence="1">
    <location>
        <begin position="1"/>
        <end position="23"/>
    </location>
</feature>
<dbReference type="AlphaFoldDB" id="A0A3E0E7Y5"/>
<dbReference type="PROSITE" id="PS51841">
    <property type="entry name" value="LTD"/>
    <property type="match status" value="1"/>
</dbReference>
<organism evidence="3 4">
    <name type="scientific">Algoriphagus antarcticus</name>
    <dbReference type="NCBI Taxonomy" id="238540"/>
    <lineage>
        <taxon>Bacteria</taxon>
        <taxon>Pseudomonadati</taxon>
        <taxon>Bacteroidota</taxon>
        <taxon>Cytophagia</taxon>
        <taxon>Cytophagales</taxon>
        <taxon>Cyclobacteriaceae</taxon>
        <taxon>Algoriphagus</taxon>
    </lineage>
</organism>
<name>A0A3E0E7Y5_9BACT</name>
<dbReference type="PANTHER" id="PTHR42834">
    <property type="entry name" value="ENDONUCLEASE/EXONUCLEASE/PHOSPHATASE FAMILY PROTEIN (AFU_ORTHOLOGUE AFUA_3G09210)"/>
    <property type="match status" value="1"/>
</dbReference>
<dbReference type="SUPFAM" id="SSF56219">
    <property type="entry name" value="DNase I-like"/>
    <property type="match status" value="1"/>
</dbReference>
<dbReference type="Pfam" id="PF18942">
    <property type="entry name" value="DUF5689"/>
    <property type="match status" value="1"/>
</dbReference>
<evidence type="ECO:0000313" key="4">
    <source>
        <dbReference type="Proteomes" id="UP000256405"/>
    </source>
</evidence>
<dbReference type="RefSeq" id="WP_086543719.1">
    <property type="nucleotide sequence ID" value="NZ_MSSW01000088.1"/>
</dbReference>
<comment type="caution">
    <text evidence="3">The sequence shown here is derived from an EMBL/GenBank/DDBJ whole genome shotgun (WGS) entry which is preliminary data.</text>
</comment>
<reference evidence="3 4" key="1">
    <citation type="submission" date="2018-08" db="EMBL/GenBank/DDBJ databases">
        <title>Genomic Encyclopedia of Archaeal and Bacterial Type Strains, Phase II (KMG-II): from individual species to whole genera.</title>
        <authorList>
            <person name="Goeker M."/>
        </authorList>
    </citation>
    <scope>NUCLEOTIDE SEQUENCE [LARGE SCALE GENOMIC DNA]</scope>
    <source>
        <strain evidence="3 4">DSM 15986</strain>
    </source>
</reference>
<dbReference type="NCBIfam" id="TIGR04183">
    <property type="entry name" value="Por_Secre_tail"/>
    <property type="match status" value="1"/>
</dbReference>
<dbReference type="InterPro" id="IPR036691">
    <property type="entry name" value="Endo/exonu/phosph_ase_sf"/>
</dbReference>
<proteinExistence type="predicted"/>
<evidence type="ECO:0000313" key="3">
    <source>
        <dbReference type="EMBL" id="REG94341.1"/>
    </source>
</evidence>
<dbReference type="Gene3D" id="3.60.10.10">
    <property type="entry name" value="Endonuclease/exonuclease/phosphatase"/>
    <property type="match status" value="1"/>
</dbReference>
<sequence length="1080" mass="114113">MFKTLRNVTLLVSLLCFSVASFAQEVFINEIHYDNAGADAGESIEIAGPAGTDLTGWSLVLYNGSGGTVYNTTALSGTLANVSNGFGFFTIAYPANGIQNGAPDAMALVDNGTVVQFLSYEGAFTAVGGPADGILSTDIGVFEPGSEPIGLSLQLAGSGSLYTDFTWESAKLSTFGASNGSQTFLGEPVVFVNEFHYDNAGADTEEGIELAGTAGLDLAGWKIVLYNGNGGAPYGTTNLSGTFADQDNGFGTLFFAIAGLQNGAPDGFALVNSSDEVVQFLSYEGGFTAVGGLADGLASTDVNVVETGSTPVGFSLQLQGTGSKYEDFTWSAEAIAKTYNAINTGQSFGGVIVNPDPDPESVSIAVARTKSQGTKLIIKGVLTASDQLGGPAFIQDATGGIAVFDAQIHGMDVYEIGDELELTGSIGAFNQQVQLVDVTKVELISSGSTVSPQIVSITEINASLEGQLVSIPAASFVISKGLFFPESNYDILDGTGTLALRIDGDVSSLIGRVIPKEAQLITGVLGSFRGTIQLLPRFLEDVPGTSAYEAAGSDIPTSETLDVMTWNMEFFGSTITNFGPSNVTLQAENALKVLQTTLPDIIAVQEVSDEDLLASLVAQLPGYALLCSDRFSRSFDGPDPTFPAQKICFIYNTEVIDVVSEQVLFEELYDQARLGLTDALDGYPTGSASSFWSSGRLPWMLTATADINGVKEQIRFINIHAKSGSANADLLRKRFDIQVLKDSLDAYYSNDNIILLGDYNDDLDESIGTGPSTYEVIISDPDFDGVTISLSEAGLRSFIFNDNVIDHITLSNELYDNYLEGSETLFIPFNLIENYGNTTSDHLPVSVRLIAGDPVVSNAGEDAVVYLGYEPLSSTTLSAADAMGGTGPYTYTWSTGQTGQIIVVSPTETTTYTLTVTDQAGNIFIDEVKVCVVDVRCGPKGDKVAVCKVNGNSGKSNTLCVAPQAVAAMLKNGASLGACGSIPCATNSALCEPSFVEAKVKKAFPNPMEKQVEVQLDLPLDLDIAYVLFNEAGNVMQSGIAQFKNGKLSLDFGNTSLKKGFYYLHINQGQETKMIRLVKK</sequence>